<accession>A0A518K4Y8</accession>
<dbReference type="EMBL" id="CP036349">
    <property type="protein sequence ID" value="QDV72858.1"/>
    <property type="molecule type" value="Genomic_DNA"/>
</dbReference>
<evidence type="ECO:0000256" key="1">
    <source>
        <dbReference type="SAM" id="SignalP"/>
    </source>
</evidence>
<organism evidence="3 4">
    <name type="scientific">Botrimarina mediterranea</name>
    <dbReference type="NCBI Taxonomy" id="2528022"/>
    <lineage>
        <taxon>Bacteria</taxon>
        <taxon>Pseudomonadati</taxon>
        <taxon>Planctomycetota</taxon>
        <taxon>Planctomycetia</taxon>
        <taxon>Pirellulales</taxon>
        <taxon>Lacipirellulaceae</taxon>
        <taxon>Botrimarina</taxon>
    </lineage>
</organism>
<feature type="domain" description="Beta-lactamase-related" evidence="2">
    <location>
        <begin position="40"/>
        <end position="352"/>
    </location>
</feature>
<keyword evidence="4" id="KW-1185">Reference proteome</keyword>
<sequence precursor="true">MKQPITCGLTALLLALPCLPMNAAAPVPPECIEALLPPHVGAAVLAVDNGEVVFEHCWGVRRLGSEEPVTPTTTFRMASISKQVTATAVLTLVDRGALALDDPLAKFFADAPAYWNEITLHHLLTHTSGLPGYEGLVPQGTTLQISDYNVLAMLLETDEPKFSPGSEWEYSNSAYVMLALVVEQVAKTPYHEYLRAEVLQPLGMTGSINFLRGVNAPPERAFGHAMKRGGVWEVADQSVTSATRGDGSVYSSLRDLRLWSETLGNGKGVLSDTTAAAMASPQFKTTRDTATNDGTSHYGYGLFIDAHRGQRRLWHSGSTRGFSLMLHRFPERKATVVILLNASPRGEEMKAEYTDAVVDRLLFGEE</sequence>
<evidence type="ECO:0000259" key="2">
    <source>
        <dbReference type="Pfam" id="PF00144"/>
    </source>
</evidence>
<proteinExistence type="predicted"/>
<dbReference type="InterPro" id="IPR050491">
    <property type="entry name" value="AmpC-like"/>
</dbReference>
<keyword evidence="1" id="KW-0732">Signal</keyword>
<dbReference type="InterPro" id="IPR001466">
    <property type="entry name" value="Beta-lactam-related"/>
</dbReference>
<dbReference type="Proteomes" id="UP000316426">
    <property type="component" value="Chromosome"/>
</dbReference>
<dbReference type="Gene3D" id="3.40.710.10">
    <property type="entry name" value="DD-peptidase/beta-lactamase superfamily"/>
    <property type="match status" value="1"/>
</dbReference>
<evidence type="ECO:0000313" key="4">
    <source>
        <dbReference type="Proteomes" id="UP000316426"/>
    </source>
</evidence>
<feature type="chain" id="PRO_5022222030" evidence="1">
    <location>
        <begin position="24"/>
        <end position="366"/>
    </location>
</feature>
<dbReference type="AlphaFoldDB" id="A0A518K4Y8"/>
<dbReference type="RefSeq" id="WP_145108849.1">
    <property type="nucleotide sequence ID" value="NZ_CP036349.1"/>
</dbReference>
<protein>
    <submittedName>
        <fullName evidence="3">Penicillin-binding protein 4</fullName>
    </submittedName>
</protein>
<reference evidence="3 4" key="1">
    <citation type="submission" date="2019-02" db="EMBL/GenBank/DDBJ databases">
        <title>Deep-cultivation of Planctomycetes and their phenomic and genomic characterization uncovers novel biology.</title>
        <authorList>
            <person name="Wiegand S."/>
            <person name="Jogler M."/>
            <person name="Boedeker C."/>
            <person name="Pinto D."/>
            <person name="Vollmers J."/>
            <person name="Rivas-Marin E."/>
            <person name="Kohn T."/>
            <person name="Peeters S.H."/>
            <person name="Heuer A."/>
            <person name="Rast P."/>
            <person name="Oberbeckmann S."/>
            <person name="Bunk B."/>
            <person name="Jeske O."/>
            <person name="Meyerdierks A."/>
            <person name="Storesund J.E."/>
            <person name="Kallscheuer N."/>
            <person name="Luecker S."/>
            <person name="Lage O.M."/>
            <person name="Pohl T."/>
            <person name="Merkel B.J."/>
            <person name="Hornburger P."/>
            <person name="Mueller R.-W."/>
            <person name="Bruemmer F."/>
            <person name="Labrenz M."/>
            <person name="Spormann A.M."/>
            <person name="Op den Camp H."/>
            <person name="Overmann J."/>
            <person name="Amann R."/>
            <person name="Jetten M.S.M."/>
            <person name="Mascher T."/>
            <person name="Medema M.H."/>
            <person name="Devos D.P."/>
            <person name="Kaster A.-K."/>
            <person name="Ovreas L."/>
            <person name="Rohde M."/>
            <person name="Galperin M.Y."/>
            <person name="Jogler C."/>
        </authorList>
    </citation>
    <scope>NUCLEOTIDE SEQUENCE [LARGE SCALE GENOMIC DNA]</scope>
    <source>
        <strain evidence="3 4">Spa11</strain>
    </source>
</reference>
<feature type="signal peptide" evidence="1">
    <location>
        <begin position="1"/>
        <end position="23"/>
    </location>
</feature>
<gene>
    <name evidence="3" type="primary">pbpE_1</name>
    <name evidence="3" type="ORF">Spa11_10410</name>
</gene>
<name>A0A518K4Y8_9BACT</name>
<evidence type="ECO:0000313" key="3">
    <source>
        <dbReference type="EMBL" id="QDV72858.1"/>
    </source>
</evidence>
<dbReference type="Pfam" id="PF00144">
    <property type="entry name" value="Beta-lactamase"/>
    <property type="match status" value="1"/>
</dbReference>
<dbReference type="SUPFAM" id="SSF56601">
    <property type="entry name" value="beta-lactamase/transpeptidase-like"/>
    <property type="match status" value="1"/>
</dbReference>
<dbReference type="InterPro" id="IPR012338">
    <property type="entry name" value="Beta-lactam/transpept-like"/>
</dbReference>
<dbReference type="KEGG" id="bmei:Spa11_10410"/>
<dbReference type="PANTHER" id="PTHR46825:SF9">
    <property type="entry name" value="BETA-LACTAMASE-RELATED DOMAIN-CONTAINING PROTEIN"/>
    <property type="match status" value="1"/>
</dbReference>
<dbReference type="PANTHER" id="PTHR46825">
    <property type="entry name" value="D-ALANYL-D-ALANINE-CARBOXYPEPTIDASE/ENDOPEPTIDASE AMPH"/>
    <property type="match status" value="1"/>
</dbReference>